<keyword evidence="12" id="KW-0963">Cytoplasm</keyword>
<dbReference type="InterPro" id="IPR045864">
    <property type="entry name" value="aa-tRNA-synth_II/BPL/LPL"/>
</dbReference>
<dbReference type="Gene3D" id="3.30.54.20">
    <property type="match status" value="1"/>
</dbReference>
<accession>A0A368DPQ9</accession>
<keyword evidence="5 12" id="KW-0479">Metal-binding</keyword>
<dbReference type="Pfam" id="PF01411">
    <property type="entry name" value="tRNA-synt_2c"/>
    <property type="match status" value="1"/>
</dbReference>
<dbReference type="PROSITE" id="PS50006">
    <property type="entry name" value="FHA_DOMAIN"/>
    <property type="match status" value="1"/>
</dbReference>
<feature type="domain" description="Alanyl-transfer RNA synthetases family profile" evidence="14">
    <location>
        <begin position="2"/>
        <end position="717"/>
    </location>
</feature>
<dbReference type="GO" id="GO:0004813">
    <property type="term" value="F:alanine-tRNA ligase activity"/>
    <property type="evidence" value="ECO:0007669"/>
    <property type="project" value="UniProtKB-UniRule"/>
</dbReference>
<evidence type="ECO:0000256" key="6">
    <source>
        <dbReference type="ARBA" id="ARBA00022741"/>
    </source>
</evidence>
<keyword evidence="3 12" id="KW-0820">tRNA-binding</keyword>
<name>A0A368DPQ9_9PROT</name>
<dbReference type="GO" id="GO:0005524">
    <property type="term" value="F:ATP binding"/>
    <property type="evidence" value="ECO:0007669"/>
    <property type="project" value="UniProtKB-UniRule"/>
</dbReference>
<dbReference type="FunFam" id="3.30.980.10:FF:000004">
    <property type="entry name" value="Alanine--tRNA ligase, cytoplasmic"/>
    <property type="match status" value="1"/>
</dbReference>
<evidence type="ECO:0000313" key="16">
    <source>
        <dbReference type="Proteomes" id="UP000253570"/>
    </source>
</evidence>
<feature type="binding site" evidence="12">
    <location>
        <position position="674"/>
    </location>
    <ligand>
        <name>Zn(2+)</name>
        <dbReference type="ChEBI" id="CHEBI:29105"/>
    </ligand>
</feature>
<evidence type="ECO:0000256" key="2">
    <source>
        <dbReference type="ARBA" id="ARBA00008226"/>
    </source>
</evidence>
<dbReference type="HAMAP" id="MF_00036_B">
    <property type="entry name" value="Ala_tRNA_synth_B"/>
    <property type="match status" value="1"/>
</dbReference>
<comment type="subcellular location">
    <subcellularLocation>
        <location evidence="1 12">Cytoplasm</location>
    </subcellularLocation>
</comment>
<keyword evidence="9 12" id="KW-0694">RNA-binding</keyword>
<evidence type="ECO:0000256" key="1">
    <source>
        <dbReference type="ARBA" id="ARBA00004496"/>
    </source>
</evidence>
<dbReference type="Gene3D" id="2.40.30.130">
    <property type="match status" value="1"/>
</dbReference>
<evidence type="ECO:0000256" key="7">
    <source>
        <dbReference type="ARBA" id="ARBA00022833"/>
    </source>
</evidence>
<dbReference type="InterPro" id="IPR018164">
    <property type="entry name" value="Ala-tRNA-synth_IIc_N"/>
</dbReference>
<keyword evidence="8 12" id="KW-0067">ATP-binding</keyword>
<dbReference type="PANTHER" id="PTHR11777:SF9">
    <property type="entry name" value="ALANINE--TRNA LIGASE, CYTOPLASMIC"/>
    <property type="match status" value="1"/>
</dbReference>
<dbReference type="SUPFAM" id="SSF50447">
    <property type="entry name" value="Translation proteins"/>
    <property type="match status" value="1"/>
</dbReference>
<evidence type="ECO:0000256" key="12">
    <source>
        <dbReference type="HAMAP-Rule" id="MF_00036"/>
    </source>
</evidence>
<dbReference type="PROSITE" id="PS50860">
    <property type="entry name" value="AA_TRNA_LIGASE_II_ALA"/>
    <property type="match status" value="1"/>
</dbReference>
<dbReference type="PRINTS" id="PR00980">
    <property type="entry name" value="TRNASYNTHALA"/>
</dbReference>
<dbReference type="Pfam" id="PF02272">
    <property type="entry name" value="DHHA1"/>
    <property type="match status" value="1"/>
</dbReference>
<feature type="binding site" evidence="12">
    <location>
        <position position="571"/>
    </location>
    <ligand>
        <name>Zn(2+)</name>
        <dbReference type="ChEBI" id="CHEBI:29105"/>
    </ligand>
</feature>
<keyword evidence="4 12" id="KW-0436">Ligase</keyword>
<dbReference type="GO" id="GO:0008270">
    <property type="term" value="F:zinc ion binding"/>
    <property type="evidence" value="ECO:0007669"/>
    <property type="project" value="UniProtKB-UniRule"/>
</dbReference>
<evidence type="ECO:0000259" key="13">
    <source>
        <dbReference type="PROSITE" id="PS50006"/>
    </source>
</evidence>
<comment type="function">
    <text evidence="12">Catalyzes the attachment of alanine to tRNA(Ala) in a two-step reaction: alanine is first activated by ATP to form Ala-AMP and then transferred to the acceptor end of tRNA(Ala). Also edits incorrectly charged Ser-tRNA(Ala) and Gly-tRNA(Ala) via its editing domain.</text>
</comment>
<dbReference type="GO" id="GO:0000049">
    <property type="term" value="F:tRNA binding"/>
    <property type="evidence" value="ECO:0007669"/>
    <property type="project" value="UniProtKB-KW"/>
</dbReference>
<dbReference type="InterPro" id="IPR023033">
    <property type="entry name" value="Ala_tRNA_ligase_euk/bac"/>
</dbReference>
<dbReference type="GO" id="GO:0006419">
    <property type="term" value="P:alanyl-tRNA aminoacylation"/>
    <property type="evidence" value="ECO:0007669"/>
    <property type="project" value="UniProtKB-UniRule"/>
</dbReference>
<dbReference type="InterPro" id="IPR018163">
    <property type="entry name" value="Thr/Ala-tRNA-synth_IIc_edit"/>
</dbReference>
<dbReference type="Gene3D" id="3.30.930.10">
    <property type="entry name" value="Bira Bifunctional Protein, Domain 2"/>
    <property type="match status" value="1"/>
</dbReference>
<dbReference type="GO" id="GO:0002161">
    <property type="term" value="F:aminoacyl-tRNA deacylase activity"/>
    <property type="evidence" value="ECO:0007669"/>
    <property type="project" value="TreeGrafter"/>
</dbReference>
<comment type="similarity">
    <text evidence="2 12">Belongs to the class-II aminoacyl-tRNA synthetase family.</text>
</comment>
<evidence type="ECO:0000259" key="14">
    <source>
        <dbReference type="PROSITE" id="PS50860"/>
    </source>
</evidence>
<comment type="cofactor">
    <cofactor evidence="12">
        <name>Zn(2+)</name>
        <dbReference type="ChEBI" id="CHEBI:29105"/>
    </cofactor>
    <text evidence="12">Binds 1 zinc ion per subunit.</text>
</comment>
<protein>
    <recommendedName>
        <fullName evidence="12">Alanine--tRNA ligase</fullName>
        <ecNumber evidence="12">6.1.1.7</ecNumber>
    </recommendedName>
    <alternativeName>
        <fullName evidence="12">Alanyl-tRNA synthetase</fullName>
        <shortName evidence="12">AlaRS</shortName>
    </alternativeName>
</protein>
<evidence type="ECO:0000256" key="8">
    <source>
        <dbReference type="ARBA" id="ARBA00022840"/>
    </source>
</evidence>
<dbReference type="SUPFAM" id="SSF55186">
    <property type="entry name" value="ThrRS/AlaRS common domain"/>
    <property type="match status" value="1"/>
</dbReference>
<dbReference type="GO" id="GO:0005829">
    <property type="term" value="C:cytosol"/>
    <property type="evidence" value="ECO:0007669"/>
    <property type="project" value="TreeGrafter"/>
</dbReference>
<dbReference type="InterPro" id="IPR000253">
    <property type="entry name" value="FHA_dom"/>
</dbReference>
<feature type="binding site" evidence="12">
    <location>
        <position position="678"/>
    </location>
    <ligand>
        <name>Zn(2+)</name>
        <dbReference type="ChEBI" id="CHEBI:29105"/>
    </ligand>
</feature>
<evidence type="ECO:0000256" key="5">
    <source>
        <dbReference type="ARBA" id="ARBA00022723"/>
    </source>
</evidence>
<dbReference type="SMART" id="SM00863">
    <property type="entry name" value="tRNA_SAD"/>
    <property type="match status" value="1"/>
</dbReference>
<feature type="binding site" evidence="12">
    <location>
        <position position="567"/>
    </location>
    <ligand>
        <name>Zn(2+)</name>
        <dbReference type="ChEBI" id="CHEBI:29105"/>
    </ligand>
</feature>
<dbReference type="InterPro" id="IPR003156">
    <property type="entry name" value="DHHA1_dom"/>
</dbReference>
<feature type="domain" description="FHA" evidence="13">
    <location>
        <begin position="545"/>
        <end position="597"/>
    </location>
</feature>
<dbReference type="FunFam" id="2.40.30.130:FF:000001">
    <property type="entry name" value="Alanine--tRNA ligase"/>
    <property type="match status" value="1"/>
</dbReference>
<gene>
    <name evidence="12" type="primary">alaS</name>
    <name evidence="15" type="ORF">DBW71_04430</name>
</gene>
<dbReference type="SUPFAM" id="SSF55681">
    <property type="entry name" value="Class II aaRS and biotin synthetases"/>
    <property type="match status" value="1"/>
</dbReference>
<dbReference type="InterPro" id="IPR002318">
    <property type="entry name" value="Ala-tRNA-lgiase_IIc"/>
</dbReference>
<dbReference type="InterPro" id="IPR009000">
    <property type="entry name" value="Transl_B-barrel_sf"/>
</dbReference>
<evidence type="ECO:0000256" key="4">
    <source>
        <dbReference type="ARBA" id="ARBA00022598"/>
    </source>
</evidence>
<proteinExistence type="inferred from homology"/>
<dbReference type="InterPro" id="IPR018165">
    <property type="entry name" value="Ala-tRNA-synth_IIc_core"/>
</dbReference>
<dbReference type="FunFam" id="3.30.54.20:FF:000001">
    <property type="entry name" value="Alanine--tRNA ligase"/>
    <property type="match status" value="1"/>
</dbReference>
<keyword evidence="7 12" id="KW-0862">Zinc</keyword>
<dbReference type="SUPFAM" id="SSF101353">
    <property type="entry name" value="Putative anticodon-binding domain of alanyl-tRNA synthetase (AlaRS)"/>
    <property type="match status" value="1"/>
</dbReference>
<comment type="catalytic activity">
    <reaction evidence="12">
        <text>tRNA(Ala) + L-alanine + ATP = L-alanyl-tRNA(Ala) + AMP + diphosphate</text>
        <dbReference type="Rhea" id="RHEA:12540"/>
        <dbReference type="Rhea" id="RHEA-COMP:9657"/>
        <dbReference type="Rhea" id="RHEA-COMP:9923"/>
        <dbReference type="ChEBI" id="CHEBI:30616"/>
        <dbReference type="ChEBI" id="CHEBI:33019"/>
        <dbReference type="ChEBI" id="CHEBI:57972"/>
        <dbReference type="ChEBI" id="CHEBI:78442"/>
        <dbReference type="ChEBI" id="CHEBI:78497"/>
        <dbReference type="ChEBI" id="CHEBI:456215"/>
        <dbReference type="EC" id="6.1.1.7"/>
    </reaction>
</comment>
<reference evidence="15 16" key="1">
    <citation type="journal article" date="2018" name="Microbiome">
        <title>Fine metagenomic profile of the Mediterranean stratified and mixed water columns revealed by assembly and recruitment.</title>
        <authorList>
            <person name="Haro-Moreno J.M."/>
            <person name="Lopez-Perez M."/>
            <person name="De La Torre J.R."/>
            <person name="Picazo A."/>
            <person name="Camacho A."/>
            <person name="Rodriguez-Valera F."/>
        </authorList>
    </citation>
    <scope>NUCLEOTIDE SEQUENCE [LARGE SCALE GENOMIC DNA]</scope>
    <source>
        <strain evidence="15">MED-G57</strain>
    </source>
</reference>
<dbReference type="Pfam" id="PF07973">
    <property type="entry name" value="tRNA_SAD"/>
    <property type="match status" value="1"/>
</dbReference>
<keyword evidence="11 12" id="KW-0030">Aminoacyl-tRNA synthetase</keyword>
<dbReference type="PANTHER" id="PTHR11777">
    <property type="entry name" value="ALANYL-TRNA SYNTHETASE"/>
    <property type="match status" value="1"/>
</dbReference>
<dbReference type="InterPro" id="IPR018162">
    <property type="entry name" value="Ala-tRNA-ligase_IIc_anticod-bd"/>
</dbReference>
<organism evidence="15 16">
    <name type="scientific">PS1 clade bacterium</name>
    <dbReference type="NCBI Taxonomy" id="2175152"/>
    <lineage>
        <taxon>Bacteria</taxon>
        <taxon>Pseudomonadati</taxon>
        <taxon>Pseudomonadota</taxon>
        <taxon>Alphaproteobacteria</taxon>
        <taxon>PS1 clade</taxon>
    </lineage>
</organism>
<evidence type="ECO:0000256" key="11">
    <source>
        <dbReference type="ARBA" id="ARBA00023146"/>
    </source>
</evidence>
<dbReference type="Gene3D" id="3.30.980.10">
    <property type="entry name" value="Threonyl-trna Synthetase, Chain A, domain 2"/>
    <property type="match status" value="1"/>
</dbReference>
<dbReference type="InterPro" id="IPR050058">
    <property type="entry name" value="Ala-tRNA_ligase"/>
</dbReference>
<dbReference type="InterPro" id="IPR012947">
    <property type="entry name" value="tRNA_SAD"/>
</dbReference>
<keyword evidence="6 12" id="KW-0547">Nucleotide-binding</keyword>
<evidence type="ECO:0000313" key="15">
    <source>
        <dbReference type="EMBL" id="RCL73195.1"/>
    </source>
</evidence>
<evidence type="ECO:0000256" key="3">
    <source>
        <dbReference type="ARBA" id="ARBA00022555"/>
    </source>
</evidence>
<comment type="domain">
    <text evidence="12">Consists of three domains; the N-terminal catalytic domain, the editing domain and the C-terminal C-Ala domain. The editing domain removes incorrectly charged amino acids, while the C-Ala domain, along with tRNA(Ala), serves as a bridge to cooperatively bring together the editing and aminoacylation centers thus stimulating deacylation of misacylated tRNAs.</text>
</comment>
<dbReference type="EC" id="6.1.1.7" evidence="12"/>
<dbReference type="FunFam" id="3.10.310.40:FF:000001">
    <property type="entry name" value="Alanine--tRNA ligase"/>
    <property type="match status" value="1"/>
</dbReference>
<dbReference type="CDD" id="cd00673">
    <property type="entry name" value="AlaRS_core"/>
    <property type="match status" value="1"/>
</dbReference>
<comment type="caution">
    <text evidence="15">The sequence shown here is derived from an EMBL/GenBank/DDBJ whole genome shotgun (WGS) entry which is preliminary data.</text>
</comment>
<dbReference type="GO" id="GO:0045892">
    <property type="term" value="P:negative regulation of DNA-templated transcription"/>
    <property type="evidence" value="ECO:0007669"/>
    <property type="project" value="TreeGrafter"/>
</dbReference>
<dbReference type="Gene3D" id="3.10.310.40">
    <property type="match status" value="1"/>
</dbReference>
<dbReference type="EMBL" id="QOQD01000009">
    <property type="protein sequence ID" value="RCL73195.1"/>
    <property type="molecule type" value="Genomic_DNA"/>
</dbReference>
<dbReference type="FunFam" id="3.30.930.10:FF:000004">
    <property type="entry name" value="Alanine--tRNA ligase"/>
    <property type="match status" value="1"/>
</dbReference>
<dbReference type="NCBIfam" id="TIGR00344">
    <property type="entry name" value="alaS"/>
    <property type="match status" value="1"/>
</dbReference>
<dbReference type="Gene3D" id="6.10.250.550">
    <property type="match status" value="1"/>
</dbReference>
<dbReference type="Proteomes" id="UP000253570">
    <property type="component" value="Unassembled WGS sequence"/>
</dbReference>
<dbReference type="AlphaFoldDB" id="A0A368DPQ9"/>
<sequence>MTKTNEVRDIFLEYFKSKNHEINSSSSLVPANDPTLLFTNAGMVQFKNYFTGIETVNQKRIVTSQKCVRAGGKHNDLDNVGYTHRHHTFFEMLGNFSFGDYFKEGAIEFAWELITREFKIPKDKLVVTVFHKDDEAFKIWKKISGLSDHKIIKIDTHDNFWSMGDTGPCGPCSEIFYDHGDHIIGGPPGSLDEDGDRFVEIWNLVFMQYDQKNKQERIELPNPSIDTGMGLERMTAVLNSTHSNFDTDIFQSIIHDISEIIKKKPSEDIASYRVIADHLRSTAFLIADGVLPSNEGRGYVLRRICRRATRHADLIGYKEPLLSQLLPSLIRVMGDVYPELENNKALIEKTLQYEETKFRETLSRGLKMLNDELESHPKSNSFSGETAFKLYDTYGFPIDLTEDLLRAKNISIDINTFNKEMDKQKKQNKTTWKGLSGSSNDEFYFRILDKYSSTTFMGYQSEEISAKILSIIMDDKEVNKIEGGQSGTIILDQTVFYAESGGQISDIGEIISLDNNAKFIVTDVQKVGSAIYLHKGSLKKGSESINNGQSVNLHINKNYRNKVSRNHSATHLLHESLRLVLGDHISQKGSLVNDSKLRFDFSHQLPISDEDILKIEKISNDIVMQNQAIETEIMTTKDALKTGARALFGEKYGSKVRVVSMGSNKDHKFSVELCGGTHANFTGDIGPIKIMTEQGVSSGVRRIEAITGQETIEYLSQQNTWMNQVKELLNVQTNEIPKTVDQLLKQKRAIEKELESILQKDKFQNITEGLEENLIGNVKLIYQDLENVSPKELRQILDDTKARNKNAIIILIGGDNEKRMIIVGVTDSQIKKYSANKIIQIISKFSDIRGGGRDDMAQAGGSVIGEKKILLAAIEKYIKDQG</sequence>
<evidence type="ECO:0000256" key="10">
    <source>
        <dbReference type="ARBA" id="ARBA00022917"/>
    </source>
</evidence>
<keyword evidence="10 12" id="KW-0648">Protein biosynthesis</keyword>
<evidence type="ECO:0000256" key="9">
    <source>
        <dbReference type="ARBA" id="ARBA00022884"/>
    </source>
</evidence>